<feature type="compositionally biased region" description="Low complexity" evidence="1">
    <location>
        <begin position="320"/>
        <end position="333"/>
    </location>
</feature>
<feature type="region of interest" description="Disordered" evidence="1">
    <location>
        <begin position="385"/>
        <end position="415"/>
    </location>
</feature>
<feature type="compositionally biased region" description="Basic and acidic residues" evidence="1">
    <location>
        <begin position="236"/>
        <end position="253"/>
    </location>
</feature>
<feature type="compositionally biased region" description="Low complexity" evidence="1">
    <location>
        <begin position="396"/>
        <end position="415"/>
    </location>
</feature>
<dbReference type="EMBL" id="LK056675">
    <property type="protein sequence ID" value="CDR88251.1"/>
    <property type="molecule type" value="Genomic_DNA"/>
</dbReference>
<evidence type="ECO:0000256" key="2">
    <source>
        <dbReference type="SAM" id="Phobius"/>
    </source>
</evidence>
<accession>A0A127Z344</accession>
<feature type="transmembrane region" description="Helical" evidence="2">
    <location>
        <begin position="106"/>
        <end position="128"/>
    </location>
</feature>
<reference evidence="3" key="1">
    <citation type="submission" date="2014-06" db="EMBL/GenBank/DDBJ databases">
        <authorList>
            <person name="Ju J."/>
            <person name="Zhang J."/>
        </authorList>
    </citation>
    <scope>NUCLEOTIDE SEQUENCE</scope>
    <source>
        <strain evidence="3">SscI8</strain>
    </source>
</reference>
<name>A0A127Z344_9BASI</name>
<evidence type="ECO:0000256" key="1">
    <source>
        <dbReference type="SAM" id="MobiDB-lite"/>
    </source>
</evidence>
<evidence type="ECO:0000313" key="3">
    <source>
        <dbReference type="EMBL" id="CDR88251.1"/>
    </source>
</evidence>
<gene>
    <name evidence="3" type="ORF">SPSC_03912</name>
</gene>
<feature type="compositionally biased region" description="Basic and acidic residues" evidence="1">
    <location>
        <begin position="204"/>
        <end position="223"/>
    </location>
</feature>
<feature type="transmembrane region" description="Helical" evidence="2">
    <location>
        <begin position="140"/>
        <end position="158"/>
    </location>
</feature>
<organism evidence="3">
    <name type="scientific">Sporisorium scitamineum</name>
    <dbReference type="NCBI Taxonomy" id="49012"/>
    <lineage>
        <taxon>Eukaryota</taxon>
        <taxon>Fungi</taxon>
        <taxon>Dikarya</taxon>
        <taxon>Basidiomycota</taxon>
        <taxon>Ustilaginomycotina</taxon>
        <taxon>Ustilaginomycetes</taxon>
        <taxon>Ustilaginales</taxon>
        <taxon>Ustilaginaceae</taxon>
        <taxon>Sporisorium</taxon>
    </lineage>
</organism>
<feature type="region of interest" description="Disordered" evidence="1">
    <location>
        <begin position="203"/>
        <end position="223"/>
    </location>
</feature>
<proteinExistence type="predicted"/>
<protein>
    <submittedName>
        <fullName evidence="3">Uncharacterized protein</fullName>
    </submittedName>
</protein>
<dbReference type="AlphaFoldDB" id="A0A127Z344"/>
<feature type="region of interest" description="Disordered" evidence="1">
    <location>
        <begin position="278"/>
        <end position="333"/>
    </location>
</feature>
<keyword evidence="2" id="KW-0472">Membrane</keyword>
<feature type="region of interest" description="Disordered" evidence="1">
    <location>
        <begin position="236"/>
        <end position="255"/>
    </location>
</feature>
<dbReference type="OrthoDB" id="5327148at2759"/>
<feature type="transmembrane region" description="Helical" evidence="2">
    <location>
        <begin position="12"/>
        <end position="32"/>
    </location>
</feature>
<feature type="region of interest" description="Disordered" evidence="1">
    <location>
        <begin position="481"/>
        <end position="501"/>
    </location>
</feature>
<keyword evidence="2" id="KW-0812">Transmembrane</keyword>
<sequence length="501" mass="53699">MILPPFLQRWLLLNFIRLLTIVSCSLVIASTIRTLKINFQHYPPPLSSPSSGSYYPSTDIPTSFLGVFWCTLHHISLALVLLTVVLSELSLPIPLLHRLFKNTLPFLGPNWGTGFLGVLLLLVAADGLSRGDTGKFAEASNWTLASTGVLNVIVGVVWRAKAKVVRSPMGWKRDVAEKMERLAEAKANAERVVDAVPLPTGFKSSKELDGEKGEEGGGGKWKDLLGKAGRVAAKKMDERQAKKVEERDVEKAQVEPPTAAGMSIFAPALPSAIVSSRAVPPPAPAPTAAKVESVTSSPKKTASPIPPPLIIPRVATPPQSRASTCSTRSTSSVYTLDIPPPPNPPPIHPFSTTPILTTTDTCPPSPFPTSTPSKPTFKTVRFHPTQPTLHHPSPIPSLTATTTTSSSPSSQSIEVTSGGSKFLILPSPTPKSAVGLMEGERSPSVLASLKAAMLEAQAKASAQPCKKSLYLGSTRWRAEYESLNGHDPEEKKDSDRPYDFL</sequence>
<feature type="transmembrane region" description="Helical" evidence="2">
    <location>
        <begin position="64"/>
        <end position="86"/>
    </location>
</feature>
<keyword evidence="2" id="KW-1133">Transmembrane helix</keyword>